<dbReference type="Pfam" id="PF08388">
    <property type="entry name" value="GIIM"/>
    <property type="match status" value="1"/>
</dbReference>
<dbReference type="InterPro" id="IPR013597">
    <property type="entry name" value="Mat_intron_G2"/>
</dbReference>
<dbReference type="InterPro" id="IPR000477">
    <property type="entry name" value="RT_dom"/>
</dbReference>
<keyword evidence="1" id="KW-0227">DNA damage</keyword>
<dbReference type="InterPro" id="IPR030931">
    <property type="entry name" value="Group_II_RT_mat"/>
</dbReference>
<protein>
    <submittedName>
        <fullName evidence="3">RNA-directed DNA polymerase</fullName>
        <ecNumber evidence="3">2.7.7.49</ecNumber>
    </submittedName>
</protein>
<dbReference type="PROSITE" id="PS50878">
    <property type="entry name" value="RT_POL"/>
    <property type="match status" value="1"/>
</dbReference>
<gene>
    <name evidence="3" type="ORF">HMPREF1044_0036</name>
</gene>
<dbReference type="NCBIfam" id="TIGR04416">
    <property type="entry name" value="group_II_RT_mat"/>
    <property type="match status" value="1"/>
</dbReference>
<dbReference type="Pfam" id="PF13655">
    <property type="entry name" value="RVT_N"/>
    <property type="match status" value="1"/>
</dbReference>
<dbReference type="PANTHER" id="PTHR34047">
    <property type="entry name" value="NUCLEAR INTRON MATURASE 1, MITOCHONDRIAL-RELATED"/>
    <property type="match status" value="1"/>
</dbReference>
<keyword evidence="3" id="KW-0808">Transferase</keyword>
<dbReference type="RefSeq" id="WP_006269687.1">
    <property type="nucleotide sequence ID" value="NZ_AICQ01000008.1"/>
</dbReference>
<dbReference type="SUPFAM" id="SSF56672">
    <property type="entry name" value="DNA/RNA polymerases"/>
    <property type="match status" value="1"/>
</dbReference>
<keyword evidence="3" id="KW-0695">RNA-directed DNA polymerase</keyword>
<dbReference type="GO" id="GO:0003964">
    <property type="term" value="F:RNA-directed DNA polymerase activity"/>
    <property type="evidence" value="ECO:0007669"/>
    <property type="project" value="UniProtKB-KW"/>
</dbReference>
<dbReference type="CDD" id="cd01651">
    <property type="entry name" value="RT_G2_intron"/>
    <property type="match status" value="1"/>
</dbReference>
<proteinExistence type="predicted"/>
<comment type="caution">
    <text evidence="3">The sequence shown here is derived from an EMBL/GenBank/DDBJ whole genome shotgun (WGS) entry which is preliminary data.</text>
</comment>
<name>A0AAD2SWL1_STRCV</name>
<dbReference type="Proteomes" id="UP000005070">
    <property type="component" value="Unassembled WGS sequence"/>
</dbReference>
<dbReference type="InterPro" id="IPR051083">
    <property type="entry name" value="GrpII_Intron_Splice-Mob/Def"/>
</dbReference>
<keyword evidence="3" id="KW-0548">Nucleotidyltransferase</keyword>
<feature type="domain" description="Reverse transcriptase" evidence="2">
    <location>
        <begin position="92"/>
        <end position="329"/>
    </location>
</feature>
<dbReference type="EC" id="2.7.7.49" evidence="3"/>
<dbReference type="InterPro" id="IPR025960">
    <property type="entry name" value="RVT_N"/>
</dbReference>
<dbReference type="EMBL" id="AICQ01000008">
    <property type="protein sequence ID" value="EID22076.1"/>
    <property type="molecule type" value="Genomic_DNA"/>
</dbReference>
<reference evidence="3 4" key="1">
    <citation type="submission" date="2012-01" db="EMBL/GenBank/DDBJ databases">
        <authorList>
            <person name="Harkins D.M."/>
            <person name="Madupu R."/>
            <person name="Durkin A.S."/>
            <person name="Torralba M."/>
            <person name="Methe B."/>
            <person name="Sutton G.G."/>
            <person name="Nelson K.E."/>
        </authorList>
    </citation>
    <scope>NUCLEOTIDE SEQUENCE [LARGE SCALE GENOMIC DNA]</scope>
    <source>
        <strain evidence="3 4">SK53</strain>
    </source>
</reference>
<evidence type="ECO:0000313" key="4">
    <source>
        <dbReference type="Proteomes" id="UP000005070"/>
    </source>
</evidence>
<sequence>MNVNKKTCATTDREFAWKSIDWKKCEAQVKKLQERIVKARKEGRHGKVKSLQWTLTHSFAAKAIAVKRVTTNEGKKTAGVDKVLWSTDKAKYEAILSLKRKGYKPQPLRRVFIKKANGKLRPLGIPTMKDRAMQALYLLALEPIAEMTADFHSYGFRKERCPQDAIQQCHTILCRQNSPKWVLEGDIKGCFDHISHEWLLNNIPMDTKILKKWLKCGVIFKGELFATDEGTMQGGIISPTLANMTLDGLGELLATKNKRVNRKYEKYSPMVNMVRYADDFIITGRTKATLEDIKPMLVEFLSERGLELSEEKTLITHIDDGFDFLGFNIRKFKGVLLTQPSKKSVKKFLDSIRYVIDSNKSCKQETLIRLLNPKIIGWANYYRCGASSKTFQKVDNQIFQKLWQWAKRRHPKKGKRWIANKYFHFYKTRRWTFLVKSIKNGKVDIFPLKFMFDTKIIRHKKIKSEANPFDIEWKSYFEERMTYKMLLSLKGRKSLLYMWNKQEHKCPLCNKKITADTQWNVREQRENGQIARYLVHDKCYKENR</sequence>
<dbReference type="GO" id="GO:0006974">
    <property type="term" value="P:DNA damage response"/>
    <property type="evidence" value="ECO:0007669"/>
    <property type="project" value="UniProtKB-KW"/>
</dbReference>
<dbReference type="AlphaFoldDB" id="A0AAD2SWL1"/>
<organism evidence="3 4">
    <name type="scientific">Streptococcus constellatus subsp. constellatus SK53</name>
    <dbReference type="NCBI Taxonomy" id="1095730"/>
    <lineage>
        <taxon>Bacteria</taxon>
        <taxon>Bacillati</taxon>
        <taxon>Bacillota</taxon>
        <taxon>Bacilli</taxon>
        <taxon>Lactobacillales</taxon>
        <taxon>Streptococcaceae</taxon>
        <taxon>Streptococcus</taxon>
        <taxon>Streptococcus anginosus group</taxon>
    </lineage>
</organism>
<evidence type="ECO:0000259" key="2">
    <source>
        <dbReference type="PROSITE" id="PS50878"/>
    </source>
</evidence>
<evidence type="ECO:0000256" key="1">
    <source>
        <dbReference type="ARBA" id="ARBA00022763"/>
    </source>
</evidence>
<dbReference type="GeneID" id="93847306"/>
<evidence type="ECO:0000313" key="3">
    <source>
        <dbReference type="EMBL" id="EID22076.1"/>
    </source>
</evidence>
<accession>A0AAD2SWL1</accession>
<dbReference type="PANTHER" id="PTHR34047:SF10">
    <property type="entry name" value="GROUP II INTRON-ASSOCIATED OPEN READING FRAME"/>
    <property type="match status" value="1"/>
</dbReference>
<dbReference type="InterPro" id="IPR043502">
    <property type="entry name" value="DNA/RNA_pol_sf"/>
</dbReference>
<dbReference type="Pfam" id="PF00078">
    <property type="entry name" value="RVT_1"/>
    <property type="match status" value="1"/>
</dbReference>